<dbReference type="EMBL" id="CADEAL010000188">
    <property type="protein sequence ID" value="CAB1416064.1"/>
    <property type="molecule type" value="Genomic_DNA"/>
</dbReference>
<dbReference type="AlphaFoldDB" id="A0A9N7TPH6"/>
<gene>
    <name evidence="2" type="ORF">PLEPLA_LOCUS3820</name>
</gene>
<accession>A0A9N7TPH6</accession>
<protein>
    <submittedName>
        <fullName evidence="2">Uncharacterized protein</fullName>
    </submittedName>
</protein>
<evidence type="ECO:0000313" key="3">
    <source>
        <dbReference type="Proteomes" id="UP001153269"/>
    </source>
</evidence>
<reference evidence="2" key="1">
    <citation type="submission" date="2020-03" db="EMBL/GenBank/DDBJ databases">
        <authorList>
            <person name="Weist P."/>
        </authorList>
    </citation>
    <scope>NUCLEOTIDE SEQUENCE</scope>
</reference>
<evidence type="ECO:0000256" key="1">
    <source>
        <dbReference type="SAM" id="MobiDB-lite"/>
    </source>
</evidence>
<sequence length="77" mass="8666">MAAGTTKCSRPRINPSVPFLAPRHGCEWEAEHDLPKWPGRRGGEVVLWRRIFLSGGNKRTRERASRGVRGRARRGGC</sequence>
<name>A0A9N7TPH6_PLEPL</name>
<proteinExistence type="predicted"/>
<evidence type="ECO:0000313" key="2">
    <source>
        <dbReference type="EMBL" id="CAB1416064.1"/>
    </source>
</evidence>
<feature type="compositionally biased region" description="Basic residues" evidence="1">
    <location>
        <begin position="58"/>
        <end position="77"/>
    </location>
</feature>
<comment type="caution">
    <text evidence="2">The sequence shown here is derived from an EMBL/GenBank/DDBJ whole genome shotgun (WGS) entry which is preliminary data.</text>
</comment>
<feature type="region of interest" description="Disordered" evidence="1">
    <location>
        <begin position="57"/>
        <end position="77"/>
    </location>
</feature>
<dbReference type="Proteomes" id="UP001153269">
    <property type="component" value="Unassembled WGS sequence"/>
</dbReference>
<organism evidence="2 3">
    <name type="scientific">Pleuronectes platessa</name>
    <name type="common">European plaice</name>
    <dbReference type="NCBI Taxonomy" id="8262"/>
    <lineage>
        <taxon>Eukaryota</taxon>
        <taxon>Metazoa</taxon>
        <taxon>Chordata</taxon>
        <taxon>Craniata</taxon>
        <taxon>Vertebrata</taxon>
        <taxon>Euteleostomi</taxon>
        <taxon>Actinopterygii</taxon>
        <taxon>Neopterygii</taxon>
        <taxon>Teleostei</taxon>
        <taxon>Neoteleostei</taxon>
        <taxon>Acanthomorphata</taxon>
        <taxon>Carangaria</taxon>
        <taxon>Pleuronectiformes</taxon>
        <taxon>Pleuronectoidei</taxon>
        <taxon>Pleuronectidae</taxon>
        <taxon>Pleuronectes</taxon>
    </lineage>
</organism>
<keyword evidence="3" id="KW-1185">Reference proteome</keyword>